<evidence type="ECO:0000313" key="2">
    <source>
        <dbReference type="Proteomes" id="UP000267029"/>
    </source>
</evidence>
<dbReference type="Proteomes" id="UP000267029">
    <property type="component" value="Unassembled WGS sequence"/>
</dbReference>
<name>A0A0R3U574_MESCO</name>
<gene>
    <name evidence="1" type="ORF">MCOS_LOCUS1853</name>
</gene>
<dbReference type="EMBL" id="UXSR01000262">
    <property type="protein sequence ID" value="VDD75850.1"/>
    <property type="molecule type" value="Genomic_DNA"/>
</dbReference>
<keyword evidence="2" id="KW-1185">Reference proteome</keyword>
<dbReference type="AlphaFoldDB" id="A0A0R3U574"/>
<sequence>MVNDAEYDWSDCLGPTNRYQITLTISIPFNPSAANHSQQFHTQPQRLSCLRDLHEAHPEREVNSTSYEVHRFREEVLFALGMYLRVTDE</sequence>
<evidence type="ECO:0000313" key="3">
    <source>
        <dbReference type="WBParaSite" id="MCOS_0000185201-mRNA-1"/>
    </source>
</evidence>
<protein>
    <submittedName>
        <fullName evidence="1 3">Uncharacterized protein</fullName>
    </submittedName>
</protein>
<evidence type="ECO:0000313" key="1">
    <source>
        <dbReference type="EMBL" id="VDD75850.1"/>
    </source>
</evidence>
<reference evidence="3" key="1">
    <citation type="submission" date="2017-02" db="UniProtKB">
        <authorList>
            <consortium name="WormBaseParasite"/>
        </authorList>
    </citation>
    <scope>IDENTIFICATION</scope>
</reference>
<proteinExistence type="predicted"/>
<accession>A0A0R3U574</accession>
<organism evidence="3">
    <name type="scientific">Mesocestoides corti</name>
    <name type="common">Flatworm</name>
    <dbReference type="NCBI Taxonomy" id="53468"/>
    <lineage>
        <taxon>Eukaryota</taxon>
        <taxon>Metazoa</taxon>
        <taxon>Spiralia</taxon>
        <taxon>Lophotrochozoa</taxon>
        <taxon>Platyhelminthes</taxon>
        <taxon>Cestoda</taxon>
        <taxon>Eucestoda</taxon>
        <taxon>Cyclophyllidea</taxon>
        <taxon>Mesocestoididae</taxon>
        <taxon>Mesocestoides</taxon>
    </lineage>
</organism>
<reference evidence="1 2" key="2">
    <citation type="submission" date="2018-10" db="EMBL/GenBank/DDBJ databases">
        <authorList>
            <consortium name="Pathogen Informatics"/>
        </authorList>
    </citation>
    <scope>NUCLEOTIDE SEQUENCE [LARGE SCALE GENOMIC DNA]</scope>
</reference>
<dbReference type="WBParaSite" id="MCOS_0000185201-mRNA-1">
    <property type="protein sequence ID" value="MCOS_0000185201-mRNA-1"/>
    <property type="gene ID" value="MCOS_0000185201"/>
</dbReference>